<keyword evidence="3" id="KW-1185">Reference proteome</keyword>
<feature type="region of interest" description="Disordered" evidence="1">
    <location>
        <begin position="165"/>
        <end position="198"/>
    </location>
</feature>
<proteinExistence type="predicted"/>
<evidence type="ECO:0000313" key="3">
    <source>
        <dbReference type="Proteomes" id="UP001208570"/>
    </source>
</evidence>
<evidence type="ECO:0000313" key="2">
    <source>
        <dbReference type="EMBL" id="KAK2143178.1"/>
    </source>
</evidence>
<sequence length="215" mass="23516">MYRSGLVQRPQPAATDSFVVRLVVCDEDVDAGGVPVAVAFGNTRTRRKREIVQVSAFRQHPCIPSLAGCDDFSDNVENNPADRNIKQAKDVPHSISIEVHSSKSEVTVAVDGTMNMEMRRSLFDRRCGIYQQNDEPPRGFGIITPDGVIGRRKGRSPAMTDIAPVHHSGDEWPVNVPSLAGSPQLEAEPNDDKYNNNSASSVDMMNCFLSHLAAV</sequence>
<dbReference type="EMBL" id="JAODUP010000871">
    <property type="protein sequence ID" value="KAK2143178.1"/>
    <property type="molecule type" value="Genomic_DNA"/>
</dbReference>
<name>A0AAD9IZ23_9ANNE</name>
<gene>
    <name evidence="2" type="ORF">LSH36_871g01017</name>
</gene>
<comment type="caution">
    <text evidence="2">The sequence shown here is derived from an EMBL/GenBank/DDBJ whole genome shotgun (WGS) entry which is preliminary data.</text>
</comment>
<dbReference type="Proteomes" id="UP001208570">
    <property type="component" value="Unassembled WGS sequence"/>
</dbReference>
<evidence type="ECO:0000256" key="1">
    <source>
        <dbReference type="SAM" id="MobiDB-lite"/>
    </source>
</evidence>
<reference evidence="2" key="1">
    <citation type="journal article" date="2023" name="Mol. Biol. Evol.">
        <title>Third-Generation Sequencing Reveals the Adaptive Role of the Epigenome in Three Deep-Sea Polychaetes.</title>
        <authorList>
            <person name="Perez M."/>
            <person name="Aroh O."/>
            <person name="Sun Y."/>
            <person name="Lan Y."/>
            <person name="Juniper S.K."/>
            <person name="Young C.R."/>
            <person name="Angers B."/>
            <person name="Qian P.Y."/>
        </authorList>
    </citation>
    <scope>NUCLEOTIDE SEQUENCE</scope>
    <source>
        <strain evidence="2">P08H-3</strain>
    </source>
</reference>
<organism evidence="2 3">
    <name type="scientific">Paralvinella palmiformis</name>
    <dbReference type="NCBI Taxonomy" id="53620"/>
    <lineage>
        <taxon>Eukaryota</taxon>
        <taxon>Metazoa</taxon>
        <taxon>Spiralia</taxon>
        <taxon>Lophotrochozoa</taxon>
        <taxon>Annelida</taxon>
        <taxon>Polychaeta</taxon>
        <taxon>Sedentaria</taxon>
        <taxon>Canalipalpata</taxon>
        <taxon>Terebellida</taxon>
        <taxon>Terebelliformia</taxon>
        <taxon>Alvinellidae</taxon>
        <taxon>Paralvinella</taxon>
    </lineage>
</organism>
<accession>A0AAD9IZ23</accession>
<dbReference type="AlphaFoldDB" id="A0AAD9IZ23"/>
<protein>
    <submittedName>
        <fullName evidence="2">Uncharacterized protein</fullName>
    </submittedName>
</protein>